<dbReference type="InterPro" id="IPR014710">
    <property type="entry name" value="RmlC-like_jellyroll"/>
</dbReference>
<dbReference type="PROSITE" id="PS50943">
    <property type="entry name" value="HTH_CROC1"/>
    <property type="match status" value="1"/>
</dbReference>
<dbReference type="SMART" id="SM00530">
    <property type="entry name" value="HTH_XRE"/>
    <property type="match status" value="1"/>
</dbReference>
<protein>
    <submittedName>
        <fullName evidence="3">Transcriptional regulator</fullName>
    </submittedName>
</protein>
<dbReference type="InterPro" id="IPR011051">
    <property type="entry name" value="RmlC_Cupin_sf"/>
</dbReference>
<dbReference type="GO" id="GO:0005829">
    <property type="term" value="C:cytosol"/>
    <property type="evidence" value="ECO:0007669"/>
    <property type="project" value="TreeGrafter"/>
</dbReference>
<sequence length="205" mass="21778">MAAGASGHHPSEGAIGAAEADVLTAAGTQAVLGEAIRQRRRARGMRQGDLAEAAGLSVSFISQFERGRTDASINSLTRICAALGITLGALFQDGPRAVEVLKAEDVKVIDLEGATKRVYTSAELPGVDVYTVDLPPGGSSGAKAYTHDGQRELIICRSGFVAVEIDERQYLLRARDSIVFPSETMHRVENIGTADAEITWVVRDL</sequence>
<dbReference type="PANTHER" id="PTHR46797:SF1">
    <property type="entry name" value="METHYLPHOSPHONATE SYNTHASE"/>
    <property type="match status" value="1"/>
</dbReference>
<dbReference type="PANTHER" id="PTHR46797">
    <property type="entry name" value="HTH-TYPE TRANSCRIPTIONAL REGULATOR"/>
    <property type="match status" value="1"/>
</dbReference>
<evidence type="ECO:0000256" key="1">
    <source>
        <dbReference type="ARBA" id="ARBA00023125"/>
    </source>
</evidence>
<reference evidence="3" key="2">
    <citation type="submission" date="2020-09" db="EMBL/GenBank/DDBJ databases">
        <authorList>
            <person name="Sun Q."/>
            <person name="Zhou Y."/>
        </authorList>
    </citation>
    <scope>NUCLEOTIDE SEQUENCE</scope>
    <source>
        <strain evidence="3">CGMCC 1.12785</strain>
    </source>
</reference>
<dbReference type="GO" id="GO:0003700">
    <property type="term" value="F:DNA-binding transcription factor activity"/>
    <property type="evidence" value="ECO:0007669"/>
    <property type="project" value="TreeGrafter"/>
</dbReference>
<evidence type="ECO:0000259" key="2">
    <source>
        <dbReference type="PROSITE" id="PS50943"/>
    </source>
</evidence>
<reference evidence="3" key="1">
    <citation type="journal article" date="2014" name="Int. J. Syst. Evol. Microbiol.">
        <title>Complete genome sequence of Corynebacterium casei LMG S-19264T (=DSM 44701T), isolated from a smear-ripened cheese.</title>
        <authorList>
            <consortium name="US DOE Joint Genome Institute (JGI-PGF)"/>
            <person name="Walter F."/>
            <person name="Albersmeier A."/>
            <person name="Kalinowski J."/>
            <person name="Ruckert C."/>
        </authorList>
    </citation>
    <scope>NUCLEOTIDE SEQUENCE</scope>
    <source>
        <strain evidence="3">CGMCC 1.12785</strain>
    </source>
</reference>
<dbReference type="Proteomes" id="UP000616114">
    <property type="component" value="Unassembled WGS sequence"/>
</dbReference>
<organism evidence="3 4">
    <name type="scientific">Sediminivirga luteola</name>
    <dbReference type="NCBI Taxonomy" id="1774748"/>
    <lineage>
        <taxon>Bacteria</taxon>
        <taxon>Bacillati</taxon>
        <taxon>Actinomycetota</taxon>
        <taxon>Actinomycetes</taxon>
        <taxon>Micrococcales</taxon>
        <taxon>Brevibacteriaceae</taxon>
        <taxon>Sediminivirga</taxon>
    </lineage>
</organism>
<dbReference type="InterPro" id="IPR013096">
    <property type="entry name" value="Cupin_2"/>
</dbReference>
<dbReference type="SUPFAM" id="SSF51182">
    <property type="entry name" value="RmlC-like cupins"/>
    <property type="match status" value="1"/>
</dbReference>
<evidence type="ECO:0000313" key="3">
    <source>
        <dbReference type="EMBL" id="GGA08289.1"/>
    </source>
</evidence>
<evidence type="ECO:0000313" key="4">
    <source>
        <dbReference type="Proteomes" id="UP000616114"/>
    </source>
</evidence>
<dbReference type="CDD" id="cd02209">
    <property type="entry name" value="cupin_XRE_C"/>
    <property type="match status" value="1"/>
</dbReference>
<dbReference type="Gene3D" id="2.60.120.10">
    <property type="entry name" value="Jelly Rolls"/>
    <property type="match status" value="1"/>
</dbReference>
<keyword evidence="4" id="KW-1185">Reference proteome</keyword>
<name>A0A8J2TWL3_9MICO</name>
<dbReference type="Gene3D" id="1.10.260.40">
    <property type="entry name" value="lambda repressor-like DNA-binding domains"/>
    <property type="match status" value="1"/>
</dbReference>
<dbReference type="AlphaFoldDB" id="A0A8J2TWL3"/>
<dbReference type="CDD" id="cd00093">
    <property type="entry name" value="HTH_XRE"/>
    <property type="match status" value="1"/>
</dbReference>
<feature type="domain" description="HTH cro/C1-type" evidence="2">
    <location>
        <begin position="36"/>
        <end position="90"/>
    </location>
</feature>
<dbReference type="Pfam" id="PF07883">
    <property type="entry name" value="Cupin_2"/>
    <property type="match status" value="1"/>
</dbReference>
<gene>
    <name evidence="3" type="ORF">GCM10011333_08950</name>
</gene>
<dbReference type="InterPro" id="IPR001387">
    <property type="entry name" value="Cro/C1-type_HTH"/>
</dbReference>
<dbReference type="Pfam" id="PF01381">
    <property type="entry name" value="HTH_3"/>
    <property type="match status" value="1"/>
</dbReference>
<dbReference type="SUPFAM" id="SSF47413">
    <property type="entry name" value="lambda repressor-like DNA-binding domains"/>
    <property type="match status" value="1"/>
</dbReference>
<accession>A0A8J2TWL3</accession>
<dbReference type="RefSeq" id="WP_188549725.1">
    <property type="nucleotide sequence ID" value="NZ_BMFY01000003.1"/>
</dbReference>
<dbReference type="EMBL" id="BMFY01000003">
    <property type="protein sequence ID" value="GGA08289.1"/>
    <property type="molecule type" value="Genomic_DNA"/>
</dbReference>
<comment type="caution">
    <text evidence="3">The sequence shown here is derived from an EMBL/GenBank/DDBJ whole genome shotgun (WGS) entry which is preliminary data.</text>
</comment>
<dbReference type="GO" id="GO:0003677">
    <property type="term" value="F:DNA binding"/>
    <property type="evidence" value="ECO:0007669"/>
    <property type="project" value="UniProtKB-KW"/>
</dbReference>
<keyword evidence="1" id="KW-0238">DNA-binding</keyword>
<proteinExistence type="predicted"/>
<dbReference type="InterPro" id="IPR010982">
    <property type="entry name" value="Lambda_DNA-bd_dom_sf"/>
</dbReference>
<dbReference type="InterPro" id="IPR050807">
    <property type="entry name" value="TransReg_Diox_bact_type"/>
</dbReference>